<dbReference type="InterPro" id="IPR036961">
    <property type="entry name" value="Kinesin_motor_dom_sf"/>
</dbReference>
<dbReference type="EMBL" id="UYYB01099164">
    <property type="protein sequence ID" value="VDM77408.1"/>
    <property type="molecule type" value="Genomic_DNA"/>
</dbReference>
<reference evidence="3 4" key="1">
    <citation type="submission" date="2018-11" db="EMBL/GenBank/DDBJ databases">
        <authorList>
            <consortium name="Pathogen Informatics"/>
        </authorList>
    </citation>
    <scope>NUCLEOTIDE SEQUENCE [LARGE SCALE GENOMIC DNA]</scope>
</reference>
<gene>
    <name evidence="3" type="ORF">SVUK_LOCUS12406</name>
</gene>
<dbReference type="Proteomes" id="UP000270094">
    <property type="component" value="Unassembled WGS sequence"/>
</dbReference>
<sequence length="137" mass="15064">MTVYCRELSSCEFALSCPEMTSPPMELPYLWRIKFTLLLRICALVSRDDVTSNGITVPVANQVHIAGATKSHSKNAFENVFGPDAAQERICSSTLPELVQGVFSGQDCALIALGGKSRGKNSIFTKFQTIFDPMRFP</sequence>
<evidence type="ECO:0008006" key="5">
    <source>
        <dbReference type="Google" id="ProtNLM"/>
    </source>
</evidence>
<dbReference type="OrthoDB" id="8862460at2759"/>
<evidence type="ECO:0000313" key="4">
    <source>
        <dbReference type="Proteomes" id="UP000270094"/>
    </source>
</evidence>
<evidence type="ECO:0000256" key="1">
    <source>
        <dbReference type="ARBA" id="ARBA00022741"/>
    </source>
</evidence>
<dbReference type="GO" id="GO:0005524">
    <property type="term" value="F:ATP binding"/>
    <property type="evidence" value="ECO:0007669"/>
    <property type="project" value="UniProtKB-KW"/>
</dbReference>
<dbReference type="InterPro" id="IPR027417">
    <property type="entry name" value="P-loop_NTPase"/>
</dbReference>
<proteinExistence type="predicted"/>
<dbReference type="AlphaFoldDB" id="A0A3P7LE10"/>
<evidence type="ECO:0000313" key="3">
    <source>
        <dbReference type="EMBL" id="VDM77408.1"/>
    </source>
</evidence>
<keyword evidence="2" id="KW-0067">ATP-binding</keyword>
<organism evidence="3 4">
    <name type="scientific">Strongylus vulgaris</name>
    <name type="common">Blood worm</name>
    <dbReference type="NCBI Taxonomy" id="40348"/>
    <lineage>
        <taxon>Eukaryota</taxon>
        <taxon>Metazoa</taxon>
        <taxon>Ecdysozoa</taxon>
        <taxon>Nematoda</taxon>
        <taxon>Chromadorea</taxon>
        <taxon>Rhabditida</taxon>
        <taxon>Rhabditina</taxon>
        <taxon>Rhabditomorpha</taxon>
        <taxon>Strongyloidea</taxon>
        <taxon>Strongylidae</taxon>
        <taxon>Strongylus</taxon>
    </lineage>
</organism>
<name>A0A3P7LE10_STRVU</name>
<evidence type="ECO:0000256" key="2">
    <source>
        <dbReference type="ARBA" id="ARBA00022840"/>
    </source>
</evidence>
<dbReference type="Gene3D" id="3.40.850.10">
    <property type="entry name" value="Kinesin motor domain"/>
    <property type="match status" value="1"/>
</dbReference>
<keyword evidence="1" id="KW-0547">Nucleotide-binding</keyword>
<accession>A0A3P7LE10</accession>
<dbReference type="SUPFAM" id="SSF52540">
    <property type="entry name" value="P-loop containing nucleoside triphosphate hydrolases"/>
    <property type="match status" value="1"/>
</dbReference>
<protein>
    <recommendedName>
        <fullName evidence="5">Kinesin motor domain-containing protein</fullName>
    </recommendedName>
</protein>
<keyword evidence="4" id="KW-1185">Reference proteome</keyword>